<dbReference type="Proteomes" id="UP000217289">
    <property type="component" value="Chromosome"/>
</dbReference>
<dbReference type="EMBL" id="CP022163">
    <property type="protein sequence ID" value="ATB26938.1"/>
    <property type="molecule type" value="Genomic_DNA"/>
</dbReference>
<dbReference type="AlphaFoldDB" id="A0A286NV43"/>
<organism evidence="1 2">
    <name type="scientific">Melittangium boletus DSM 14713</name>
    <dbReference type="NCBI Taxonomy" id="1294270"/>
    <lineage>
        <taxon>Bacteria</taxon>
        <taxon>Pseudomonadati</taxon>
        <taxon>Myxococcota</taxon>
        <taxon>Myxococcia</taxon>
        <taxon>Myxococcales</taxon>
        <taxon>Cystobacterineae</taxon>
        <taxon>Archangiaceae</taxon>
        <taxon>Melittangium</taxon>
    </lineage>
</organism>
<dbReference type="InterPro" id="IPR036188">
    <property type="entry name" value="FAD/NAD-bd_sf"/>
</dbReference>
<dbReference type="SUPFAM" id="SSF51905">
    <property type="entry name" value="FAD/NAD(P)-binding domain"/>
    <property type="match status" value="1"/>
</dbReference>
<keyword evidence="2" id="KW-1185">Reference proteome</keyword>
<name>A0A286NV43_9BACT</name>
<dbReference type="PANTHER" id="PTHR43422">
    <property type="entry name" value="THIAMINE THIAZOLE SYNTHASE"/>
    <property type="match status" value="1"/>
</dbReference>
<dbReference type="KEGG" id="mbd:MEBOL_000373"/>
<dbReference type="OrthoDB" id="9790035at2"/>
<gene>
    <name evidence="1" type="ORF">MEBOL_000373</name>
</gene>
<dbReference type="Gene3D" id="3.50.50.60">
    <property type="entry name" value="FAD/NAD(P)-binding domain"/>
    <property type="match status" value="1"/>
</dbReference>
<accession>A0A286NV43</accession>
<reference evidence="1 2" key="1">
    <citation type="submission" date="2017-06" db="EMBL/GenBank/DDBJ databases">
        <authorList>
            <person name="Kim H.J."/>
            <person name="Triplett B.A."/>
        </authorList>
    </citation>
    <scope>NUCLEOTIDE SEQUENCE [LARGE SCALE GENOMIC DNA]</scope>
    <source>
        <strain evidence="1 2">DSM 14713</strain>
    </source>
</reference>
<dbReference type="PANTHER" id="PTHR43422:SF3">
    <property type="entry name" value="THIAMINE THIAZOLE SYNTHASE"/>
    <property type="match status" value="1"/>
</dbReference>
<protein>
    <submittedName>
        <fullName evidence="1">FAD-dependent oxidoreductase</fullName>
    </submittedName>
</protein>
<evidence type="ECO:0000313" key="1">
    <source>
        <dbReference type="EMBL" id="ATB26938.1"/>
    </source>
</evidence>
<evidence type="ECO:0000313" key="2">
    <source>
        <dbReference type="Proteomes" id="UP000217289"/>
    </source>
</evidence>
<sequence>MSDNANDRSKGRHAVVLGGSIGGCLAAEVLSSEFDRVTLIEKGDFSDDVSDRRGVPQEKHVHLLLLRGKQVMEEIFPGLLKEMEQAGADIADQGHDVKCFHYGQWKNRFRTGVSAHYCSRSLLDNIVRRRIRANPRITVLSKTRAMGLLFHAEGAPCVRGVLLDESVPDRELAADLVVDVSGRGSRMAEWLAKEGLGEVKKTLVETKLGYASRVYRRRPEFADRWKVLLVLPKPPLNRAMGVISPIEGDRWLVTTGGWFGEFPKPEPEEFLRFLGTLPVPDIQEIIRDAEPLSDVAGFGIPGSLRRHYEDVPVWPNGLLVMGDALCSMNPLYSQGMTLCSLEADVLRKQIPLWKRGGVGTNTIQSLLVNVIEPAWNMAVSEDMRFPETQGHRSLGLRFHHWYGSGLCELAASHRLTLQTQVGVTNLVVPPSQLFRPEIAARVVFNKLRPRFGRTVSHPHA</sequence>
<proteinExistence type="predicted"/>